<dbReference type="RefSeq" id="WP_171475380.1">
    <property type="nucleotide sequence ID" value="NZ_CP053452.2"/>
</dbReference>
<organism evidence="1 2">
    <name type="scientific">Frigoriglobus tundricola</name>
    <dbReference type="NCBI Taxonomy" id="2774151"/>
    <lineage>
        <taxon>Bacteria</taxon>
        <taxon>Pseudomonadati</taxon>
        <taxon>Planctomycetota</taxon>
        <taxon>Planctomycetia</taxon>
        <taxon>Gemmatales</taxon>
        <taxon>Gemmataceae</taxon>
        <taxon>Frigoriglobus</taxon>
    </lineage>
</organism>
<dbReference type="KEGG" id="ftj:FTUN_8312"/>
<sequence>MTVKPLDFGRLHVLPLAHRTSLTRADDILIDPDVEPKPCSERNAALVAACAERIRAARTRGAAVMLIYGAHLLRNGTARLLERMMAAGWLTHLATNGAGTIHDWEYAWLGASTESVELGVAGGQFGTWDETATNIHLALMAGALDGLGYGRALGRFIAEDGALLPHPDELRHRIATDPDDPLTAARADLLRAMREQGWRPGRVALEHRWKHASILAQAWRHGVPVTVHPGIGYDIISNHSVFSGSALGRAGEWDFKLFGGSVENLDGGVVLSVGSAIMGPQVFEKSISCVNNIRRRDDRGVVTGHSIFVVDLQDGGNWDWTTGEPPKTNPAYYLRFCKSYSRMGGAMHYLQCDNAAFVHHLYRDLSRQPGAG</sequence>
<name>A0A6M5Z2N7_9BACT</name>
<evidence type="ECO:0008006" key="3">
    <source>
        <dbReference type="Google" id="ProtNLM"/>
    </source>
</evidence>
<protein>
    <recommendedName>
        <fullName evidence="3">Deoxyhypusine synthase</fullName>
    </recommendedName>
</protein>
<proteinExistence type="predicted"/>
<gene>
    <name evidence="1" type="ORF">FTUN_8312</name>
</gene>
<keyword evidence="2" id="KW-1185">Reference proteome</keyword>
<dbReference type="Proteomes" id="UP000503447">
    <property type="component" value="Chromosome"/>
</dbReference>
<reference evidence="2" key="1">
    <citation type="submission" date="2020-05" db="EMBL/GenBank/DDBJ databases">
        <title>Frigoriglobus tundricola gen. nov., sp. nov., a psychrotolerant cellulolytic planctomycete of the family Gemmataceae with two divergent copies of 16S rRNA gene.</title>
        <authorList>
            <person name="Kulichevskaya I.S."/>
            <person name="Ivanova A.A."/>
            <person name="Naumoff D.G."/>
            <person name="Beletsky A.V."/>
            <person name="Rijpstra W.I.C."/>
            <person name="Sinninghe Damste J.S."/>
            <person name="Mardanov A.V."/>
            <person name="Ravin N.V."/>
            <person name="Dedysh S.N."/>
        </authorList>
    </citation>
    <scope>NUCLEOTIDE SEQUENCE [LARGE SCALE GENOMIC DNA]</scope>
    <source>
        <strain evidence="2">PL17</strain>
    </source>
</reference>
<accession>A0A6M5Z2N7</accession>
<dbReference type="AlphaFoldDB" id="A0A6M5Z2N7"/>
<dbReference type="EMBL" id="CP053452">
    <property type="protein sequence ID" value="QJX00680.1"/>
    <property type="molecule type" value="Genomic_DNA"/>
</dbReference>
<evidence type="ECO:0000313" key="2">
    <source>
        <dbReference type="Proteomes" id="UP000503447"/>
    </source>
</evidence>
<dbReference type="Gene3D" id="3.40.50.10690">
    <property type="entry name" value="putative lor/sdh protein like domains"/>
    <property type="match status" value="1"/>
</dbReference>
<evidence type="ECO:0000313" key="1">
    <source>
        <dbReference type="EMBL" id="QJX00680.1"/>
    </source>
</evidence>